<sequence length="29" mass="3341">MLLHLFPVAIILVFLAGNQKKQEQESLFI</sequence>
<dbReference type="AlphaFoldDB" id="A0A369QJC7"/>
<organism evidence="1 2">
    <name type="scientific">Adhaeribacter pallidiroseus</name>
    <dbReference type="NCBI Taxonomy" id="2072847"/>
    <lineage>
        <taxon>Bacteria</taxon>
        <taxon>Pseudomonadati</taxon>
        <taxon>Bacteroidota</taxon>
        <taxon>Cytophagia</taxon>
        <taxon>Cytophagales</taxon>
        <taxon>Hymenobacteraceae</taxon>
        <taxon>Adhaeribacter</taxon>
    </lineage>
</organism>
<comment type="caution">
    <text evidence="1">The sequence shown here is derived from an EMBL/GenBank/DDBJ whole genome shotgun (WGS) entry which is preliminary data.</text>
</comment>
<name>A0A369QJC7_9BACT</name>
<evidence type="ECO:0000313" key="1">
    <source>
        <dbReference type="EMBL" id="RDC65011.1"/>
    </source>
</evidence>
<proteinExistence type="predicted"/>
<protein>
    <submittedName>
        <fullName evidence="1">Uncharacterized protein</fullName>
    </submittedName>
</protein>
<evidence type="ECO:0000313" key="2">
    <source>
        <dbReference type="Proteomes" id="UP000253919"/>
    </source>
</evidence>
<dbReference type="Proteomes" id="UP000253919">
    <property type="component" value="Unassembled WGS sequence"/>
</dbReference>
<dbReference type="EMBL" id="QASA01000001">
    <property type="protein sequence ID" value="RDC65011.1"/>
    <property type="molecule type" value="Genomic_DNA"/>
</dbReference>
<gene>
    <name evidence="1" type="ORF">AHMF7616_03634</name>
</gene>
<accession>A0A369QJC7</accession>
<reference evidence="1 2" key="1">
    <citation type="submission" date="2018-04" db="EMBL/GenBank/DDBJ databases">
        <title>Adhaeribacter sp. HMF7616 genome sequencing and assembly.</title>
        <authorList>
            <person name="Kang H."/>
            <person name="Kang J."/>
            <person name="Cha I."/>
            <person name="Kim H."/>
            <person name="Joh K."/>
        </authorList>
    </citation>
    <scope>NUCLEOTIDE SEQUENCE [LARGE SCALE GENOMIC DNA]</scope>
    <source>
        <strain evidence="1 2">HMF7616</strain>
    </source>
</reference>
<keyword evidence="2" id="KW-1185">Reference proteome</keyword>